<gene>
    <name evidence="19" type="ORF">FB467_1434</name>
</gene>
<evidence type="ECO:0000256" key="10">
    <source>
        <dbReference type="ARBA" id="ARBA00022840"/>
    </source>
</evidence>
<dbReference type="EC" id="2.7.13.3" evidence="3"/>
<dbReference type="NCBIfam" id="NF040691">
    <property type="entry name" value="MtrAB_MtrB"/>
    <property type="match status" value="1"/>
</dbReference>
<evidence type="ECO:0000256" key="5">
    <source>
        <dbReference type="ARBA" id="ARBA00022553"/>
    </source>
</evidence>
<keyword evidence="6" id="KW-0808">Transferase</keyword>
<dbReference type="InterPro" id="IPR003661">
    <property type="entry name" value="HisK_dim/P_dom"/>
</dbReference>
<evidence type="ECO:0000259" key="17">
    <source>
        <dbReference type="PROSITE" id="PS50109"/>
    </source>
</evidence>
<evidence type="ECO:0000256" key="3">
    <source>
        <dbReference type="ARBA" id="ARBA00012438"/>
    </source>
</evidence>
<dbReference type="GO" id="GO:0000155">
    <property type="term" value="F:phosphorelay sensor kinase activity"/>
    <property type="evidence" value="ECO:0007669"/>
    <property type="project" value="InterPro"/>
</dbReference>
<evidence type="ECO:0000313" key="19">
    <source>
        <dbReference type="EMBL" id="TQL50329.1"/>
    </source>
</evidence>
<dbReference type="RefSeq" id="WP_141784476.1">
    <property type="nucleotide sequence ID" value="NZ_BAAAIK010000004.1"/>
</dbReference>
<dbReference type="PANTHER" id="PTHR45436">
    <property type="entry name" value="SENSOR HISTIDINE KINASE YKOH"/>
    <property type="match status" value="1"/>
</dbReference>
<dbReference type="GO" id="GO:0005524">
    <property type="term" value="F:ATP binding"/>
    <property type="evidence" value="ECO:0007669"/>
    <property type="project" value="UniProtKB-KW"/>
</dbReference>
<dbReference type="Pfam" id="PF00512">
    <property type="entry name" value="HisKA"/>
    <property type="match status" value="1"/>
</dbReference>
<dbReference type="Pfam" id="PF02518">
    <property type="entry name" value="HATPase_c"/>
    <property type="match status" value="1"/>
</dbReference>
<sequence>MPAPGPTGGGLPTWWRSSLRVRVITSTMALGIVLVLLLFNLLFAQIAQGLVGQAVDTASRDAAQRVRQAQEQFDAIDRRDNSSLNNTAFDVVGAVAPADQQTRAVLARSIGNDREAIISTNTSSDIGLGDVPMQLREALEAEEGTQQLMVTEVELGEGQPMPSVLIGSRVDIPRAGAYDLYLVYPMAREQETLDLVRRWFVVGGLGFLVLVGGVAWLASQMVTAPVGRAARVSQELATGRLDERLPVTGSEDELDRLALSFNTMADSLQNQIRQLETLSQLQQRFVSDVSHELRTPLTTIRMAGEVLHASRDEFSGPVARSAELLYGELGRFEELLTELLEISRYDSGAADLEMDRVDMVGVVNSAVAGVATLARHSGSTMTVHSSRPSLPVDMDQRRISRILRNLLGNAIEHGEGRPIEVAVGRDDLAVSVSVRDHGIGLDAEQLSHVFERFWRADSARTRTTGGTGLGLAISMEDAKLHGGWLQVTSRPGEGALFRLTLPQAAGSVVPEPPPPVLPPAPRPATEAPEPDRTPVRQVTTPSRTEESR</sequence>
<dbReference type="InterPro" id="IPR036890">
    <property type="entry name" value="HATPase_C_sf"/>
</dbReference>
<name>A0A542YQI6_9MICO</name>
<accession>A0A542YQI6</accession>
<feature type="domain" description="HAMP" evidence="18">
    <location>
        <begin position="220"/>
        <end position="273"/>
    </location>
</feature>
<evidence type="ECO:0000256" key="8">
    <source>
        <dbReference type="ARBA" id="ARBA00022741"/>
    </source>
</evidence>
<dbReference type="CDD" id="cd06225">
    <property type="entry name" value="HAMP"/>
    <property type="match status" value="1"/>
</dbReference>
<evidence type="ECO:0000256" key="2">
    <source>
        <dbReference type="ARBA" id="ARBA00004651"/>
    </source>
</evidence>
<evidence type="ECO:0000256" key="15">
    <source>
        <dbReference type="SAM" id="MobiDB-lite"/>
    </source>
</evidence>
<dbReference type="PRINTS" id="PR00344">
    <property type="entry name" value="BCTRLSENSOR"/>
</dbReference>
<keyword evidence="20" id="KW-1185">Reference proteome</keyword>
<keyword evidence="12" id="KW-0902">Two-component regulatory system</keyword>
<dbReference type="Pfam" id="PF00672">
    <property type="entry name" value="HAMP"/>
    <property type="match status" value="1"/>
</dbReference>
<comment type="subcellular location">
    <subcellularLocation>
        <location evidence="2">Cell membrane</location>
        <topology evidence="2">Multi-pass membrane protein</topology>
    </subcellularLocation>
</comment>
<dbReference type="SMART" id="SM00388">
    <property type="entry name" value="HisKA"/>
    <property type="match status" value="1"/>
</dbReference>
<evidence type="ECO:0000259" key="18">
    <source>
        <dbReference type="PROSITE" id="PS50885"/>
    </source>
</evidence>
<organism evidence="19 20">
    <name type="scientific">Ornithinicoccus hortensis</name>
    <dbReference type="NCBI Taxonomy" id="82346"/>
    <lineage>
        <taxon>Bacteria</taxon>
        <taxon>Bacillati</taxon>
        <taxon>Actinomycetota</taxon>
        <taxon>Actinomycetes</taxon>
        <taxon>Micrococcales</taxon>
        <taxon>Intrasporangiaceae</taxon>
        <taxon>Ornithinicoccus</taxon>
    </lineage>
</organism>
<dbReference type="AlphaFoldDB" id="A0A542YQI6"/>
<proteinExistence type="predicted"/>
<dbReference type="InterPro" id="IPR005467">
    <property type="entry name" value="His_kinase_dom"/>
</dbReference>
<keyword evidence="5" id="KW-0597">Phosphoprotein</keyword>
<dbReference type="OrthoDB" id="9786919at2"/>
<evidence type="ECO:0000256" key="7">
    <source>
        <dbReference type="ARBA" id="ARBA00022692"/>
    </source>
</evidence>
<evidence type="ECO:0000313" key="20">
    <source>
        <dbReference type="Proteomes" id="UP000319516"/>
    </source>
</evidence>
<evidence type="ECO:0000256" key="12">
    <source>
        <dbReference type="ARBA" id="ARBA00023012"/>
    </source>
</evidence>
<dbReference type="PROSITE" id="PS50885">
    <property type="entry name" value="HAMP"/>
    <property type="match status" value="1"/>
</dbReference>
<dbReference type="PANTHER" id="PTHR45436:SF5">
    <property type="entry name" value="SENSOR HISTIDINE KINASE TRCS"/>
    <property type="match status" value="1"/>
</dbReference>
<feature type="region of interest" description="Disordered" evidence="15">
    <location>
        <begin position="505"/>
        <end position="548"/>
    </location>
</feature>
<dbReference type="SUPFAM" id="SSF55874">
    <property type="entry name" value="ATPase domain of HSP90 chaperone/DNA topoisomerase II/histidine kinase"/>
    <property type="match status" value="1"/>
</dbReference>
<dbReference type="Gene3D" id="3.30.565.10">
    <property type="entry name" value="Histidine kinase-like ATPase, C-terminal domain"/>
    <property type="match status" value="1"/>
</dbReference>
<dbReference type="FunFam" id="1.10.287.130:FF:000010">
    <property type="entry name" value="Two-component sensor histidine kinase"/>
    <property type="match status" value="1"/>
</dbReference>
<keyword evidence="13 16" id="KW-0472">Membrane</keyword>
<keyword evidence="11 16" id="KW-1133">Transmembrane helix</keyword>
<dbReference type="InterPro" id="IPR003594">
    <property type="entry name" value="HATPase_dom"/>
</dbReference>
<dbReference type="GO" id="GO:0005886">
    <property type="term" value="C:plasma membrane"/>
    <property type="evidence" value="ECO:0007669"/>
    <property type="project" value="UniProtKB-SubCell"/>
</dbReference>
<protein>
    <recommendedName>
        <fullName evidence="14">Sensor histidine kinase MtrB</fullName>
        <ecNumber evidence="3">2.7.13.3</ecNumber>
    </recommendedName>
</protein>
<dbReference type="Proteomes" id="UP000319516">
    <property type="component" value="Unassembled WGS sequence"/>
</dbReference>
<evidence type="ECO:0000256" key="9">
    <source>
        <dbReference type="ARBA" id="ARBA00022777"/>
    </source>
</evidence>
<feature type="transmembrane region" description="Helical" evidence="16">
    <location>
        <begin position="199"/>
        <end position="218"/>
    </location>
</feature>
<dbReference type="EMBL" id="VFOP01000001">
    <property type="protein sequence ID" value="TQL50329.1"/>
    <property type="molecule type" value="Genomic_DNA"/>
</dbReference>
<dbReference type="InterPro" id="IPR047669">
    <property type="entry name" value="MtrAB_MtrB"/>
</dbReference>
<dbReference type="InterPro" id="IPR050428">
    <property type="entry name" value="TCS_sensor_his_kinase"/>
</dbReference>
<reference evidence="19 20" key="1">
    <citation type="submission" date="2019-06" db="EMBL/GenBank/DDBJ databases">
        <title>Sequencing the genomes of 1000 actinobacteria strains.</title>
        <authorList>
            <person name="Klenk H.-P."/>
        </authorList>
    </citation>
    <scope>NUCLEOTIDE SEQUENCE [LARGE SCALE GENOMIC DNA]</scope>
    <source>
        <strain evidence="19 20">DSM 12335</strain>
    </source>
</reference>
<keyword evidence="7 16" id="KW-0812">Transmembrane</keyword>
<feature type="compositionally biased region" description="Pro residues" evidence="15">
    <location>
        <begin position="510"/>
        <end position="522"/>
    </location>
</feature>
<keyword evidence="4" id="KW-1003">Cell membrane</keyword>
<keyword evidence="10" id="KW-0067">ATP-binding</keyword>
<keyword evidence="8" id="KW-0547">Nucleotide-binding</keyword>
<dbReference type="CDD" id="cd00075">
    <property type="entry name" value="HATPase"/>
    <property type="match status" value="1"/>
</dbReference>
<dbReference type="SUPFAM" id="SSF158472">
    <property type="entry name" value="HAMP domain-like"/>
    <property type="match status" value="1"/>
</dbReference>
<keyword evidence="9 19" id="KW-0418">Kinase</keyword>
<dbReference type="SMART" id="SM00387">
    <property type="entry name" value="HATPase_c"/>
    <property type="match status" value="1"/>
</dbReference>
<dbReference type="FunFam" id="3.30.565.10:FF:000013">
    <property type="entry name" value="Two-component sensor histidine kinase"/>
    <property type="match status" value="1"/>
</dbReference>
<dbReference type="InterPro" id="IPR004358">
    <property type="entry name" value="Sig_transdc_His_kin-like_C"/>
</dbReference>
<feature type="domain" description="Histidine kinase" evidence="17">
    <location>
        <begin position="288"/>
        <end position="505"/>
    </location>
</feature>
<feature type="transmembrane region" description="Helical" evidence="16">
    <location>
        <begin position="23"/>
        <end position="43"/>
    </location>
</feature>
<dbReference type="CDD" id="cd00082">
    <property type="entry name" value="HisKA"/>
    <property type="match status" value="1"/>
</dbReference>
<dbReference type="InterPro" id="IPR036097">
    <property type="entry name" value="HisK_dim/P_sf"/>
</dbReference>
<dbReference type="Gene3D" id="6.10.340.10">
    <property type="match status" value="1"/>
</dbReference>
<comment type="caution">
    <text evidence="19">The sequence shown here is derived from an EMBL/GenBank/DDBJ whole genome shotgun (WGS) entry which is preliminary data.</text>
</comment>
<evidence type="ECO:0000256" key="6">
    <source>
        <dbReference type="ARBA" id="ARBA00022679"/>
    </source>
</evidence>
<comment type="catalytic activity">
    <reaction evidence="1">
        <text>ATP + protein L-histidine = ADP + protein N-phospho-L-histidine.</text>
        <dbReference type="EC" id="2.7.13.3"/>
    </reaction>
</comment>
<dbReference type="InterPro" id="IPR003660">
    <property type="entry name" value="HAMP_dom"/>
</dbReference>
<evidence type="ECO:0000256" key="4">
    <source>
        <dbReference type="ARBA" id="ARBA00022475"/>
    </source>
</evidence>
<dbReference type="SMART" id="SM00304">
    <property type="entry name" value="HAMP"/>
    <property type="match status" value="1"/>
</dbReference>
<dbReference type="SUPFAM" id="SSF47384">
    <property type="entry name" value="Homodimeric domain of signal transducing histidine kinase"/>
    <property type="match status" value="1"/>
</dbReference>
<dbReference type="PROSITE" id="PS50109">
    <property type="entry name" value="HIS_KIN"/>
    <property type="match status" value="1"/>
</dbReference>
<evidence type="ECO:0000256" key="11">
    <source>
        <dbReference type="ARBA" id="ARBA00022989"/>
    </source>
</evidence>
<evidence type="ECO:0000256" key="16">
    <source>
        <dbReference type="SAM" id="Phobius"/>
    </source>
</evidence>
<evidence type="ECO:0000256" key="1">
    <source>
        <dbReference type="ARBA" id="ARBA00000085"/>
    </source>
</evidence>
<dbReference type="Gene3D" id="1.10.287.130">
    <property type="match status" value="1"/>
</dbReference>
<evidence type="ECO:0000256" key="14">
    <source>
        <dbReference type="ARBA" id="ARBA00035305"/>
    </source>
</evidence>
<evidence type="ECO:0000256" key="13">
    <source>
        <dbReference type="ARBA" id="ARBA00023136"/>
    </source>
</evidence>